<dbReference type="EMBL" id="DWZD01000015">
    <property type="protein sequence ID" value="HJA78358.1"/>
    <property type="molecule type" value="Genomic_DNA"/>
</dbReference>
<evidence type="ECO:0000256" key="3">
    <source>
        <dbReference type="ARBA" id="ARBA00022475"/>
    </source>
</evidence>
<dbReference type="Proteomes" id="UP000823821">
    <property type="component" value="Unassembled WGS sequence"/>
</dbReference>
<comment type="caution">
    <text evidence="15">The sequence shown here is derived from an EMBL/GenBank/DDBJ whole genome shotgun (WGS) entry which is preliminary data.</text>
</comment>
<keyword evidence="9 14" id="KW-0406">Ion transport</keyword>
<dbReference type="GO" id="GO:0005886">
    <property type="term" value="C:plasma membrane"/>
    <property type="evidence" value="ECO:0007669"/>
    <property type="project" value="UniProtKB-SubCell"/>
</dbReference>
<feature type="binding site" evidence="14">
    <location>
        <position position="78"/>
    </location>
    <ligand>
        <name>Na(+)</name>
        <dbReference type="ChEBI" id="CHEBI:29101"/>
        <note>structural</note>
    </ligand>
</feature>
<dbReference type="GO" id="GO:0062054">
    <property type="term" value="F:fluoride channel activity"/>
    <property type="evidence" value="ECO:0007669"/>
    <property type="project" value="UniProtKB-UniRule"/>
</dbReference>
<feature type="binding site" evidence="14">
    <location>
        <position position="81"/>
    </location>
    <ligand>
        <name>Na(+)</name>
        <dbReference type="ChEBI" id="CHEBI:29101"/>
        <note>structural</note>
    </ligand>
</feature>
<evidence type="ECO:0000256" key="8">
    <source>
        <dbReference type="ARBA" id="ARBA00023053"/>
    </source>
</evidence>
<dbReference type="HAMAP" id="MF_00454">
    <property type="entry name" value="FluC"/>
    <property type="match status" value="1"/>
</dbReference>
<accession>A0A9D2KPW9</accession>
<dbReference type="PANTHER" id="PTHR28259">
    <property type="entry name" value="FLUORIDE EXPORT PROTEIN 1-RELATED"/>
    <property type="match status" value="1"/>
</dbReference>
<comment type="similarity">
    <text evidence="12 14">Belongs to the fluoride channel Fluc/FEX (TC 1.A.43) family.</text>
</comment>
<keyword evidence="6 14" id="KW-0479">Metal-binding</keyword>
<proteinExistence type="inferred from homology"/>
<comment type="catalytic activity">
    <reaction evidence="13">
        <text>fluoride(in) = fluoride(out)</text>
        <dbReference type="Rhea" id="RHEA:76159"/>
        <dbReference type="ChEBI" id="CHEBI:17051"/>
    </reaction>
    <physiologicalReaction direction="left-to-right" evidence="13">
        <dbReference type="Rhea" id="RHEA:76160"/>
    </physiologicalReaction>
</comment>
<evidence type="ECO:0000256" key="2">
    <source>
        <dbReference type="ARBA" id="ARBA00022448"/>
    </source>
</evidence>
<dbReference type="AlphaFoldDB" id="A0A9D2KPW9"/>
<keyword evidence="11 14" id="KW-0407">Ion channel</keyword>
<dbReference type="GO" id="GO:0140114">
    <property type="term" value="P:cellular detoxification of fluoride"/>
    <property type="evidence" value="ECO:0007669"/>
    <property type="project" value="UniProtKB-UniRule"/>
</dbReference>
<evidence type="ECO:0000256" key="1">
    <source>
        <dbReference type="ARBA" id="ARBA00004651"/>
    </source>
</evidence>
<name>A0A9D2KPW9_9BACT</name>
<reference evidence="15" key="1">
    <citation type="journal article" date="2021" name="PeerJ">
        <title>Extensive microbial diversity within the chicken gut microbiome revealed by metagenomics and culture.</title>
        <authorList>
            <person name="Gilroy R."/>
            <person name="Ravi A."/>
            <person name="Getino M."/>
            <person name="Pursley I."/>
            <person name="Horton D.L."/>
            <person name="Alikhan N.F."/>
            <person name="Baker D."/>
            <person name="Gharbi K."/>
            <person name="Hall N."/>
            <person name="Watson M."/>
            <person name="Adriaenssens E.M."/>
            <person name="Foster-Nyarko E."/>
            <person name="Jarju S."/>
            <person name="Secka A."/>
            <person name="Antonio M."/>
            <person name="Oren A."/>
            <person name="Chaudhuri R.R."/>
            <person name="La Ragione R."/>
            <person name="Hildebrand F."/>
            <person name="Pallen M.J."/>
        </authorList>
    </citation>
    <scope>NUCLEOTIDE SEQUENCE</scope>
    <source>
        <strain evidence="15">5032</strain>
    </source>
</reference>
<keyword evidence="4" id="KW-0997">Cell inner membrane</keyword>
<dbReference type="GO" id="GO:0046872">
    <property type="term" value="F:metal ion binding"/>
    <property type="evidence" value="ECO:0007669"/>
    <property type="project" value="UniProtKB-KW"/>
</dbReference>
<keyword evidence="10 14" id="KW-0472">Membrane</keyword>
<evidence type="ECO:0000256" key="9">
    <source>
        <dbReference type="ARBA" id="ARBA00023065"/>
    </source>
</evidence>
<keyword evidence="8 14" id="KW-0915">Sodium</keyword>
<reference evidence="15" key="2">
    <citation type="submission" date="2021-04" db="EMBL/GenBank/DDBJ databases">
        <authorList>
            <person name="Gilroy R."/>
        </authorList>
    </citation>
    <scope>NUCLEOTIDE SEQUENCE</scope>
    <source>
        <strain evidence="15">5032</strain>
    </source>
</reference>
<protein>
    <recommendedName>
        <fullName evidence="14">Fluoride-specific ion channel FluC</fullName>
    </recommendedName>
</protein>
<feature type="transmembrane region" description="Helical" evidence="14">
    <location>
        <begin position="36"/>
        <end position="58"/>
    </location>
</feature>
<dbReference type="Pfam" id="PF02537">
    <property type="entry name" value="CRCB"/>
    <property type="match status" value="1"/>
</dbReference>
<comment type="activity regulation">
    <text evidence="14">Na(+) is not transported, but it plays an essential structural role and its presence is essential for fluoride channel function.</text>
</comment>
<evidence type="ECO:0000256" key="11">
    <source>
        <dbReference type="ARBA" id="ARBA00023303"/>
    </source>
</evidence>
<keyword evidence="5 14" id="KW-0812">Transmembrane</keyword>
<evidence type="ECO:0000256" key="5">
    <source>
        <dbReference type="ARBA" id="ARBA00022692"/>
    </source>
</evidence>
<evidence type="ECO:0000256" key="6">
    <source>
        <dbReference type="ARBA" id="ARBA00022723"/>
    </source>
</evidence>
<comment type="subcellular location">
    <subcellularLocation>
        <location evidence="1 14">Cell membrane</location>
        <topology evidence="1 14">Multi-pass membrane protein</topology>
    </subcellularLocation>
</comment>
<organism evidence="15 16">
    <name type="scientific">Candidatus Desulfovibrio intestinavium</name>
    <dbReference type="NCBI Taxonomy" id="2838534"/>
    <lineage>
        <taxon>Bacteria</taxon>
        <taxon>Pseudomonadati</taxon>
        <taxon>Thermodesulfobacteriota</taxon>
        <taxon>Desulfovibrionia</taxon>
        <taxon>Desulfovibrionales</taxon>
        <taxon>Desulfovibrionaceae</taxon>
        <taxon>Desulfovibrio</taxon>
    </lineage>
</organism>
<evidence type="ECO:0000256" key="12">
    <source>
        <dbReference type="ARBA" id="ARBA00035120"/>
    </source>
</evidence>
<evidence type="ECO:0000256" key="14">
    <source>
        <dbReference type="HAMAP-Rule" id="MF_00454"/>
    </source>
</evidence>
<evidence type="ECO:0000256" key="10">
    <source>
        <dbReference type="ARBA" id="ARBA00023136"/>
    </source>
</evidence>
<keyword evidence="2 14" id="KW-0813">Transport</keyword>
<comment type="function">
    <text evidence="14">Fluoride-specific ion channel. Important for reducing fluoride concentration in the cell, thus reducing its toxicity.</text>
</comment>
<keyword evidence="7 14" id="KW-1133">Transmembrane helix</keyword>
<feature type="transmembrane region" description="Helical" evidence="14">
    <location>
        <begin position="99"/>
        <end position="123"/>
    </location>
</feature>
<evidence type="ECO:0000256" key="7">
    <source>
        <dbReference type="ARBA" id="ARBA00022989"/>
    </source>
</evidence>
<feature type="transmembrane region" description="Helical" evidence="14">
    <location>
        <begin position="70"/>
        <end position="93"/>
    </location>
</feature>
<gene>
    <name evidence="14" type="primary">fluC</name>
    <name evidence="14" type="synonym">crcB</name>
    <name evidence="15" type="ORF">H9784_02120</name>
</gene>
<evidence type="ECO:0000313" key="16">
    <source>
        <dbReference type="Proteomes" id="UP000823821"/>
    </source>
</evidence>
<evidence type="ECO:0000256" key="4">
    <source>
        <dbReference type="ARBA" id="ARBA00022519"/>
    </source>
</evidence>
<evidence type="ECO:0000256" key="13">
    <source>
        <dbReference type="ARBA" id="ARBA00035585"/>
    </source>
</evidence>
<evidence type="ECO:0000313" key="15">
    <source>
        <dbReference type="EMBL" id="HJA78358.1"/>
    </source>
</evidence>
<sequence length="126" mass="13561">MTTWAQLGWLALAGALGTLARYGASELANRLAGGHYPLGTFTVNVLGSFLFGFIWHLAAVRLLIPDQLRIILLVGFMGSFTTFSSLMFDSFALGQTRPILLFFNIGAQVVLGLGALLLGMTLARQL</sequence>
<dbReference type="PANTHER" id="PTHR28259:SF18">
    <property type="entry name" value="FLUORIDE-SPECIFIC ION CHANNEL FLUC"/>
    <property type="match status" value="1"/>
</dbReference>
<keyword evidence="3 14" id="KW-1003">Cell membrane</keyword>
<dbReference type="InterPro" id="IPR003691">
    <property type="entry name" value="FluC"/>
</dbReference>